<dbReference type="AlphaFoldDB" id="A0AAW3WTZ3"/>
<organism evidence="1 2">
    <name type="scientific">Serratia fonticola</name>
    <dbReference type="NCBI Taxonomy" id="47917"/>
    <lineage>
        <taxon>Bacteria</taxon>
        <taxon>Pseudomonadati</taxon>
        <taxon>Pseudomonadota</taxon>
        <taxon>Gammaproteobacteria</taxon>
        <taxon>Enterobacterales</taxon>
        <taxon>Yersiniaceae</taxon>
        <taxon>Serratia</taxon>
    </lineage>
</organism>
<dbReference type="EMBL" id="JACNYO010000022">
    <property type="protein sequence ID" value="MBC3214266.1"/>
    <property type="molecule type" value="Genomic_DNA"/>
</dbReference>
<evidence type="ECO:0000313" key="1">
    <source>
        <dbReference type="EMBL" id="MBC3214266.1"/>
    </source>
</evidence>
<evidence type="ECO:0008006" key="3">
    <source>
        <dbReference type="Google" id="ProtNLM"/>
    </source>
</evidence>
<name>A0AAW3WTZ3_SERFO</name>
<accession>A0AAW3WTZ3</accession>
<protein>
    <recommendedName>
        <fullName evidence="3">Bacterial toxin YdaT domain-containing protein</fullName>
    </recommendedName>
</protein>
<reference evidence="1" key="1">
    <citation type="submission" date="2020-08" db="EMBL/GenBank/DDBJ databases">
        <title>Food and environmental bacterial isolates.</title>
        <authorList>
            <person name="Richter L."/>
            <person name="Du Plessis E.M."/>
            <person name="Duvenage S."/>
            <person name="Allam M."/>
            <person name="Korsten L."/>
        </authorList>
    </citation>
    <scope>NUCLEOTIDE SEQUENCE</scope>
    <source>
        <strain evidence="1">UPMP2127</strain>
    </source>
</reference>
<dbReference type="InterPro" id="IPR037042">
    <property type="entry name" value="YdaT-like_sf"/>
</dbReference>
<dbReference type="RefSeq" id="WP_179252721.1">
    <property type="nucleotide sequence ID" value="NZ_JACBIV010000009.1"/>
</dbReference>
<gene>
    <name evidence="1" type="ORF">H8J20_19175</name>
</gene>
<proteinExistence type="predicted"/>
<sequence>MKISPPIEAVAAELEAWALEDGWKSVGMAIADQYHASGGGDILPTTDTGKGLVNATQRVKRIFRGYGGPRYAPQAARLKNAALAALPAERRARIESPRDPVLLAAVAAREGIEAVNAVNLGAAPATALKEINDAISAFIAIKSAIELLCCTDTREVYRSSYA</sequence>
<dbReference type="Gene3D" id="1.10.3600.10">
    <property type="entry name" value="Putative bacterial toxin ydaT"/>
    <property type="match status" value="1"/>
</dbReference>
<dbReference type="Proteomes" id="UP000659084">
    <property type="component" value="Unassembled WGS sequence"/>
</dbReference>
<comment type="caution">
    <text evidence="1">The sequence shown here is derived from an EMBL/GenBank/DDBJ whole genome shotgun (WGS) entry which is preliminary data.</text>
</comment>
<evidence type="ECO:0000313" key="2">
    <source>
        <dbReference type="Proteomes" id="UP000659084"/>
    </source>
</evidence>